<keyword evidence="9" id="KW-0482">Metalloprotease</keyword>
<dbReference type="InterPro" id="IPR000787">
    <property type="entry name" value="Peptidase_M29"/>
</dbReference>
<evidence type="ECO:0000256" key="7">
    <source>
        <dbReference type="ARBA" id="ARBA00022723"/>
    </source>
</evidence>
<dbReference type="EMBL" id="JTHP01000038">
    <property type="protein sequence ID" value="KJD44266.1"/>
    <property type="molecule type" value="Genomic_DNA"/>
</dbReference>
<dbReference type="PANTHER" id="PTHR34448">
    <property type="entry name" value="AMINOPEPTIDASE"/>
    <property type="match status" value="1"/>
</dbReference>
<evidence type="ECO:0000256" key="3">
    <source>
        <dbReference type="ARBA" id="ARBA00001947"/>
    </source>
</evidence>
<accession>A0A0D7WYK6</accession>
<keyword evidence="7" id="KW-0479">Metal-binding</keyword>
<evidence type="ECO:0000313" key="11">
    <source>
        <dbReference type="Proteomes" id="UP000032534"/>
    </source>
</evidence>
<proteinExistence type="inferred from homology"/>
<dbReference type="GO" id="GO:0046872">
    <property type="term" value="F:metal ion binding"/>
    <property type="evidence" value="ECO:0007669"/>
    <property type="project" value="UniProtKB-KW"/>
</dbReference>
<comment type="caution">
    <text evidence="10">The sequence shown here is derived from an EMBL/GenBank/DDBJ whole genome shotgun (WGS) entry which is preliminary data.</text>
</comment>
<evidence type="ECO:0000256" key="9">
    <source>
        <dbReference type="ARBA" id="ARBA00023049"/>
    </source>
</evidence>
<keyword evidence="5" id="KW-0031">Aminopeptidase</keyword>
<evidence type="ECO:0000256" key="1">
    <source>
        <dbReference type="ARBA" id="ARBA00001941"/>
    </source>
</evidence>
<dbReference type="PANTHER" id="PTHR34448:SF3">
    <property type="entry name" value="AMINOPEPTIDASE AMPS"/>
    <property type="match status" value="1"/>
</dbReference>
<dbReference type="PATRIC" id="fig|159743.3.peg.3938"/>
<dbReference type="GO" id="GO:0004177">
    <property type="term" value="F:aminopeptidase activity"/>
    <property type="evidence" value="ECO:0007669"/>
    <property type="project" value="UniProtKB-KW"/>
</dbReference>
<dbReference type="AlphaFoldDB" id="A0A0D7WYK6"/>
<evidence type="ECO:0000313" key="10">
    <source>
        <dbReference type="EMBL" id="KJD44266.1"/>
    </source>
</evidence>
<dbReference type="GO" id="GO:0006508">
    <property type="term" value="P:proteolysis"/>
    <property type="evidence" value="ECO:0007669"/>
    <property type="project" value="UniProtKB-KW"/>
</dbReference>
<dbReference type="MEROPS" id="M29.002"/>
<dbReference type="RefSeq" id="WP_044647378.1">
    <property type="nucleotide sequence ID" value="NZ_JTHP01000038.1"/>
</dbReference>
<keyword evidence="8" id="KW-0378">Hydrolase</keyword>
<gene>
    <name evidence="10" type="ORF">QD47_17710</name>
</gene>
<keyword evidence="11" id="KW-1185">Reference proteome</keyword>
<evidence type="ECO:0000256" key="5">
    <source>
        <dbReference type="ARBA" id="ARBA00022438"/>
    </source>
</evidence>
<comment type="cofactor">
    <cofactor evidence="2">
        <name>Mg(2+)</name>
        <dbReference type="ChEBI" id="CHEBI:18420"/>
    </cofactor>
</comment>
<dbReference type="Proteomes" id="UP000032534">
    <property type="component" value="Unassembled WGS sequence"/>
</dbReference>
<dbReference type="InterPro" id="IPR052170">
    <property type="entry name" value="M29_Exopeptidase"/>
</dbReference>
<dbReference type="OrthoDB" id="9803993at2"/>
<sequence>MSDFQQKLQKYAELAVRVATNVQPGQTLIVHAPILSAELVRLIVKSAYTVGAKLVKVKWSDETITRLQYELAPDETFNIPPKWYAAELTEEVENGAAVLHILAENPDLLQGIPSSRITAAQRVRSNELRQYRELQMADKFSWALIAYPSEEWAAKVFPNLPASEQMDKLWEAIFSTVRVDLDNPVEAWKEHLKTLSSKSDILNAKRYKKLHYLAPGTDLTIELAKEHLWVAAESVNQQGHTFVANMPTEEVFTAPLKTGVNGKVSSTKPLSYSGNIIDNFTLTFENGRIVDVQAETGLETLQHLVEMDEGSHYLGEVALVPHQSPISNKNILFYNTLFDENASNHLAIGNAYAFNLKGGKDMTQEQLAANGLNSSLTHVDFMIGSGEMDINGVTEDGTEEPIFRKGNWAI</sequence>
<dbReference type="InterPro" id="IPR035097">
    <property type="entry name" value="M29_N-terminal"/>
</dbReference>
<reference evidence="10 11" key="1">
    <citation type="submission" date="2014-11" db="EMBL/GenBank/DDBJ databases">
        <title>Draft Genome Sequences of Paenibacillus polymyxa NRRL B-30509 and Paenibacillus terrae NRRL B-30644, Strains from a Poultry Environment that Produce Tridecaptin A and Paenicidins.</title>
        <authorList>
            <person name="van Belkum M.J."/>
            <person name="Lohans C.T."/>
            <person name="Vederas J.C."/>
        </authorList>
    </citation>
    <scope>NUCLEOTIDE SEQUENCE [LARGE SCALE GENOMIC DNA]</scope>
    <source>
        <strain evidence="10 11">NRRL B-30644</strain>
    </source>
</reference>
<name>A0A0D7WYK6_9BACL</name>
<comment type="cofactor">
    <cofactor evidence="1">
        <name>Co(2+)</name>
        <dbReference type="ChEBI" id="CHEBI:48828"/>
    </cofactor>
</comment>
<protein>
    <submittedName>
        <fullName evidence="10">Peptidase M29</fullName>
    </submittedName>
</protein>
<evidence type="ECO:0000256" key="2">
    <source>
        <dbReference type="ARBA" id="ARBA00001946"/>
    </source>
</evidence>
<evidence type="ECO:0000256" key="8">
    <source>
        <dbReference type="ARBA" id="ARBA00022801"/>
    </source>
</evidence>
<dbReference type="PRINTS" id="PR00919">
    <property type="entry name" value="THERMOPTASE"/>
</dbReference>
<comment type="cofactor">
    <cofactor evidence="3">
        <name>Zn(2+)</name>
        <dbReference type="ChEBI" id="CHEBI:29105"/>
    </cofactor>
</comment>
<evidence type="ECO:0000256" key="6">
    <source>
        <dbReference type="ARBA" id="ARBA00022670"/>
    </source>
</evidence>
<organism evidence="10 11">
    <name type="scientific">Paenibacillus terrae</name>
    <dbReference type="NCBI Taxonomy" id="159743"/>
    <lineage>
        <taxon>Bacteria</taxon>
        <taxon>Bacillati</taxon>
        <taxon>Bacillota</taxon>
        <taxon>Bacilli</taxon>
        <taxon>Bacillales</taxon>
        <taxon>Paenibacillaceae</taxon>
        <taxon>Paenibacillus</taxon>
    </lineage>
</organism>
<dbReference type="Pfam" id="PF02073">
    <property type="entry name" value="Peptidase_M29"/>
    <property type="match status" value="1"/>
</dbReference>
<keyword evidence="6" id="KW-0645">Protease</keyword>
<dbReference type="Gene3D" id="3.40.1830.10">
    <property type="entry name" value="Thermophilic metalloprotease (M29)"/>
    <property type="match status" value="1"/>
</dbReference>
<evidence type="ECO:0000256" key="4">
    <source>
        <dbReference type="ARBA" id="ARBA00008236"/>
    </source>
</evidence>
<dbReference type="SUPFAM" id="SSF144052">
    <property type="entry name" value="Thermophilic metalloprotease-like"/>
    <property type="match status" value="1"/>
</dbReference>
<comment type="similarity">
    <text evidence="4">Belongs to the peptidase M29 family.</text>
</comment>
<dbReference type="GO" id="GO:0008237">
    <property type="term" value="F:metallopeptidase activity"/>
    <property type="evidence" value="ECO:0007669"/>
    <property type="project" value="UniProtKB-KW"/>
</dbReference>